<dbReference type="HOGENOM" id="CLU_007948_5_0_1"/>
<feature type="domain" description="Sodium/calcium exchanger membrane region" evidence="18">
    <location>
        <begin position="1"/>
        <end position="136"/>
    </location>
</feature>
<evidence type="ECO:0000256" key="2">
    <source>
        <dbReference type="ARBA" id="ARBA00005364"/>
    </source>
</evidence>
<dbReference type="CTD" id="6752259"/>
<keyword evidence="4" id="KW-0050">Antiport</keyword>
<feature type="transmembrane region" description="Helical" evidence="17">
    <location>
        <begin position="237"/>
        <end position="253"/>
    </location>
</feature>
<dbReference type="FunFam" id="1.20.1420.30:FF:000009">
    <property type="entry name" value="sodium/potassium/calcium exchanger 5 isoform X2"/>
    <property type="match status" value="1"/>
</dbReference>
<feature type="transmembrane region" description="Helical" evidence="17">
    <location>
        <begin position="94"/>
        <end position="112"/>
    </location>
</feature>
<dbReference type="OMA" id="XSSRKFF"/>
<sequence>MFVALSIVCDNYFVPTLEVIVVKWSISEDVAGATFMAAGGSAPELFTSLIGTFIARSNVGFGTIIGSAVFNILFVIGMCAILSKQVLQVTWWPLFRDCIFYLLALCALVIAFTDSEVYWYESLLLILFYIIYCTFMKYNAVIEVTVKKQLIRWRIITATPVSHDQLPTGNQAEESSKATLTSNFTIEDRSVTGSSDNARNSTIEECENGKKVDIELEEEYENEGFSLSWPKSFKRRAIYIIVLPISFLLYYTLPNVARPRGKRYYLVGFIGSIVWIAVYSYFMVWWSNEIGITIGIPPEIMGLTILAAGTSIPDLITSVIVARKGFGDMAVSSSVGSNLFDVTLGLPFPWLLYSIIFGFPVSVESRGLACSVILLLSMVVFVIMTIALFRWRLNKSLGFLFLILYVGFVVISILMQNGAIPCL</sequence>
<dbReference type="PANTHER" id="PTHR10846:SF72">
    <property type="entry name" value="SODIUM_POTASSIUM_CALCIUM EXCHANGER NCKX30C"/>
    <property type="match status" value="1"/>
</dbReference>
<feature type="transmembrane region" description="Helical" evidence="17">
    <location>
        <begin position="59"/>
        <end position="82"/>
    </location>
</feature>
<keyword evidence="14" id="KW-0406">Ion transport</keyword>
<feature type="transmembrane region" description="Helical" evidence="17">
    <location>
        <begin position="265"/>
        <end position="288"/>
    </location>
</feature>
<evidence type="ECO:0000313" key="20">
    <source>
        <dbReference type="Proteomes" id="UP000009022"/>
    </source>
</evidence>
<dbReference type="GO" id="GO:0005262">
    <property type="term" value="F:calcium channel activity"/>
    <property type="evidence" value="ECO:0000318"/>
    <property type="project" value="GO_Central"/>
</dbReference>
<evidence type="ECO:0000256" key="6">
    <source>
        <dbReference type="ARBA" id="ARBA00022568"/>
    </source>
</evidence>
<keyword evidence="3" id="KW-0813">Transport</keyword>
<dbReference type="PhylomeDB" id="B3RSG1"/>
<accession>B3RSG1</accession>
<evidence type="ECO:0000256" key="8">
    <source>
        <dbReference type="ARBA" id="ARBA00022729"/>
    </source>
</evidence>
<evidence type="ECO:0000256" key="4">
    <source>
        <dbReference type="ARBA" id="ARBA00022449"/>
    </source>
</evidence>
<dbReference type="InterPro" id="IPR004837">
    <property type="entry name" value="NaCa_Exmemb"/>
</dbReference>
<feature type="transmembrane region" description="Helical" evidence="17">
    <location>
        <begin position="300"/>
        <end position="322"/>
    </location>
</feature>
<comment type="similarity">
    <text evidence="2">Belongs to the Ca(2+):cation antiporter (CaCA) (TC 2.A.19) family. SLC24A subfamily.</text>
</comment>
<evidence type="ECO:0000256" key="5">
    <source>
        <dbReference type="ARBA" id="ARBA00022538"/>
    </source>
</evidence>
<evidence type="ECO:0000256" key="11">
    <source>
        <dbReference type="ARBA" id="ARBA00022958"/>
    </source>
</evidence>
<keyword evidence="15 17" id="KW-0472">Membrane</keyword>
<evidence type="ECO:0000256" key="13">
    <source>
        <dbReference type="ARBA" id="ARBA00023053"/>
    </source>
</evidence>
<dbReference type="eggNOG" id="KOG1307">
    <property type="taxonomic scope" value="Eukaryota"/>
</dbReference>
<dbReference type="NCBIfam" id="TIGR00367">
    <property type="entry name" value="calcium/sodium antiporter"/>
    <property type="match status" value="1"/>
</dbReference>
<dbReference type="EMBL" id="DS985243">
    <property type="protein sequence ID" value="EDV26509.1"/>
    <property type="molecule type" value="Genomic_DNA"/>
</dbReference>
<protein>
    <recommendedName>
        <fullName evidence="18">Sodium/calcium exchanger membrane region domain-containing protein</fullName>
    </recommendedName>
</protein>
<dbReference type="GO" id="GO:0006874">
    <property type="term" value="P:intracellular calcium ion homeostasis"/>
    <property type="evidence" value="ECO:0000318"/>
    <property type="project" value="GO_Central"/>
</dbReference>
<evidence type="ECO:0000256" key="1">
    <source>
        <dbReference type="ARBA" id="ARBA00004141"/>
    </source>
</evidence>
<dbReference type="AlphaFoldDB" id="B3RSG1"/>
<dbReference type="FunFam" id="1.20.1420.30:FF:000004">
    <property type="entry name" value="Sodium/potassium/calcium exchanger 2 isoform 1"/>
    <property type="match status" value="1"/>
</dbReference>
<dbReference type="Gene3D" id="1.20.1420.30">
    <property type="entry name" value="NCX, central ion-binding region"/>
    <property type="match status" value="2"/>
</dbReference>
<keyword evidence="13" id="KW-0915">Sodium</keyword>
<reference evidence="19 20" key="1">
    <citation type="journal article" date="2008" name="Nature">
        <title>The Trichoplax genome and the nature of placozoans.</title>
        <authorList>
            <person name="Srivastava M."/>
            <person name="Begovic E."/>
            <person name="Chapman J."/>
            <person name="Putnam N.H."/>
            <person name="Hellsten U."/>
            <person name="Kawashima T."/>
            <person name="Kuo A."/>
            <person name="Mitros T."/>
            <person name="Salamov A."/>
            <person name="Carpenter M.L."/>
            <person name="Signorovitch A.Y."/>
            <person name="Moreno M.A."/>
            <person name="Kamm K."/>
            <person name="Grimwood J."/>
            <person name="Schmutz J."/>
            <person name="Shapiro H."/>
            <person name="Grigoriev I.V."/>
            <person name="Buss L.W."/>
            <person name="Schierwater B."/>
            <person name="Dellaporta S.L."/>
            <person name="Rokhsar D.S."/>
        </authorList>
    </citation>
    <scope>NUCLEOTIDE SEQUENCE [LARGE SCALE GENOMIC DNA]</scope>
    <source>
        <strain evidence="19 20">Grell-BS-1999</strain>
    </source>
</reference>
<dbReference type="InterPro" id="IPR044880">
    <property type="entry name" value="NCX_ion-bd_dom_sf"/>
</dbReference>
<evidence type="ECO:0000256" key="3">
    <source>
        <dbReference type="ARBA" id="ARBA00022448"/>
    </source>
</evidence>
<keyword evidence="8" id="KW-0732">Signal</keyword>
<evidence type="ECO:0000256" key="10">
    <source>
        <dbReference type="ARBA" id="ARBA00022847"/>
    </source>
</evidence>
<evidence type="ECO:0000256" key="9">
    <source>
        <dbReference type="ARBA" id="ARBA00022837"/>
    </source>
</evidence>
<dbReference type="STRING" id="10228.B3RSG1"/>
<dbReference type="GO" id="GO:0008273">
    <property type="term" value="F:calcium, potassium:sodium antiporter activity"/>
    <property type="evidence" value="ECO:0000318"/>
    <property type="project" value="GO_Central"/>
</dbReference>
<gene>
    <name evidence="19" type="ORF">TRIADDRAFT_63252</name>
</gene>
<name>B3RSG1_TRIAD</name>
<keyword evidence="11" id="KW-0630">Potassium</keyword>
<keyword evidence="6" id="KW-0109">Calcium transport</keyword>
<dbReference type="OrthoDB" id="2127281at2759"/>
<evidence type="ECO:0000256" key="14">
    <source>
        <dbReference type="ARBA" id="ARBA00023065"/>
    </source>
</evidence>
<dbReference type="GO" id="GO:0070588">
    <property type="term" value="P:calcium ion transmembrane transport"/>
    <property type="evidence" value="ECO:0000318"/>
    <property type="project" value="GO_Central"/>
</dbReference>
<keyword evidence="20" id="KW-1185">Reference proteome</keyword>
<feature type="domain" description="Sodium/calcium exchanger membrane region" evidence="18">
    <location>
        <begin position="265"/>
        <end position="413"/>
    </location>
</feature>
<feature type="transmembrane region" description="Helical" evidence="17">
    <location>
        <begin position="342"/>
        <end position="361"/>
    </location>
</feature>
<dbReference type="Pfam" id="PF01699">
    <property type="entry name" value="Na_Ca_ex"/>
    <property type="match status" value="2"/>
</dbReference>
<evidence type="ECO:0000259" key="18">
    <source>
        <dbReference type="Pfam" id="PF01699"/>
    </source>
</evidence>
<comment type="subcellular location">
    <subcellularLocation>
        <location evidence="1">Membrane</location>
        <topology evidence="1">Multi-pass membrane protein</topology>
    </subcellularLocation>
</comment>
<keyword evidence="12 17" id="KW-1133">Transmembrane helix</keyword>
<proteinExistence type="inferred from homology"/>
<dbReference type="InParanoid" id="B3RSG1"/>
<evidence type="ECO:0000256" key="17">
    <source>
        <dbReference type="SAM" id="Phobius"/>
    </source>
</evidence>
<dbReference type="FunCoup" id="B3RSG1">
    <property type="interactions" value="228"/>
</dbReference>
<keyword evidence="9" id="KW-0106">Calcium</keyword>
<dbReference type="RefSeq" id="XP_002110505.1">
    <property type="nucleotide sequence ID" value="XM_002110469.1"/>
</dbReference>
<keyword evidence="5" id="KW-0633">Potassium transport</keyword>
<feature type="transmembrane region" description="Helical" evidence="17">
    <location>
        <begin position="397"/>
        <end position="415"/>
    </location>
</feature>
<dbReference type="GO" id="GO:0005886">
    <property type="term" value="C:plasma membrane"/>
    <property type="evidence" value="ECO:0000318"/>
    <property type="project" value="GO_Central"/>
</dbReference>
<feature type="transmembrane region" description="Helical" evidence="17">
    <location>
        <begin position="118"/>
        <end position="138"/>
    </location>
</feature>
<evidence type="ECO:0000256" key="7">
    <source>
        <dbReference type="ARBA" id="ARBA00022692"/>
    </source>
</evidence>
<evidence type="ECO:0000256" key="12">
    <source>
        <dbReference type="ARBA" id="ARBA00022989"/>
    </source>
</evidence>
<feature type="transmembrane region" description="Helical" evidence="17">
    <location>
        <begin position="368"/>
        <end position="391"/>
    </location>
</feature>
<keyword evidence="10" id="KW-0769">Symport</keyword>
<evidence type="ECO:0000256" key="15">
    <source>
        <dbReference type="ARBA" id="ARBA00023136"/>
    </source>
</evidence>
<dbReference type="GeneID" id="6752259"/>
<evidence type="ECO:0000313" key="19">
    <source>
        <dbReference type="EMBL" id="EDV26509.1"/>
    </source>
</evidence>
<organism evidence="19 20">
    <name type="scientific">Trichoplax adhaerens</name>
    <name type="common">Trichoplax reptans</name>
    <dbReference type="NCBI Taxonomy" id="10228"/>
    <lineage>
        <taxon>Eukaryota</taxon>
        <taxon>Metazoa</taxon>
        <taxon>Placozoa</taxon>
        <taxon>Uniplacotomia</taxon>
        <taxon>Trichoplacea</taxon>
        <taxon>Trichoplacidae</taxon>
        <taxon>Trichoplax</taxon>
    </lineage>
</organism>
<evidence type="ECO:0000256" key="16">
    <source>
        <dbReference type="ARBA" id="ARBA00023201"/>
    </source>
</evidence>
<dbReference type="KEGG" id="tad:TRIADDRAFT_63252"/>
<dbReference type="Proteomes" id="UP000009022">
    <property type="component" value="Unassembled WGS sequence"/>
</dbReference>
<dbReference type="PANTHER" id="PTHR10846">
    <property type="entry name" value="SODIUM/POTASSIUM/CALCIUM EXCHANGER"/>
    <property type="match status" value="1"/>
</dbReference>
<keyword evidence="7 17" id="KW-0812">Transmembrane</keyword>
<dbReference type="InterPro" id="IPR004481">
    <property type="entry name" value="K/Na/Ca-exchanger"/>
</dbReference>
<keyword evidence="16" id="KW-0739">Sodium transport</keyword>
<dbReference type="GO" id="GO:0015293">
    <property type="term" value="F:symporter activity"/>
    <property type="evidence" value="ECO:0007669"/>
    <property type="project" value="UniProtKB-KW"/>
</dbReference>